<gene>
    <name evidence="3" type="ORF">LLEC1_04987</name>
</gene>
<dbReference type="GO" id="GO:0000981">
    <property type="term" value="F:DNA-binding transcription factor activity, RNA polymerase II-specific"/>
    <property type="evidence" value="ECO:0007669"/>
    <property type="project" value="InterPro"/>
</dbReference>
<dbReference type="GO" id="GO:0045944">
    <property type="term" value="P:positive regulation of transcription by RNA polymerase II"/>
    <property type="evidence" value="ECO:0007669"/>
    <property type="project" value="TreeGrafter"/>
</dbReference>
<evidence type="ECO:0000313" key="4">
    <source>
        <dbReference type="Proteomes" id="UP000243081"/>
    </source>
</evidence>
<keyword evidence="4" id="KW-1185">Reference proteome</keyword>
<evidence type="ECO:0000256" key="2">
    <source>
        <dbReference type="SAM" id="MobiDB-lite"/>
    </source>
</evidence>
<feature type="compositionally biased region" description="Low complexity" evidence="2">
    <location>
        <begin position="97"/>
        <end position="114"/>
    </location>
</feature>
<dbReference type="GO" id="GO:0008270">
    <property type="term" value="F:zinc ion binding"/>
    <property type="evidence" value="ECO:0007669"/>
    <property type="project" value="InterPro"/>
</dbReference>
<dbReference type="OMA" id="TIWYSFD"/>
<proteinExistence type="predicted"/>
<dbReference type="InterPro" id="IPR001138">
    <property type="entry name" value="Zn2Cys6_DnaBD"/>
</dbReference>
<reference evidence="3 4" key="1">
    <citation type="submission" date="2016-03" db="EMBL/GenBank/DDBJ databases">
        <title>Fine-scale spatial genetic structure of a fungal parasite of coffee scale insects.</title>
        <authorList>
            <person name="Jackson D."/>
            <person name="Zemenick K.A."/>
            <person name="Malloure B."/>
            <person name="Quandt C.A."/>
            <person name="James T.Y."/>
        </authorList>
    </citation>
    <scope>NUCLEOTIDE SEQUENCE [LARGE SCALE GENOMIC DNA]</scope>
    <source>
        <strain evidence="3 4">UM487</strain>
    </source>
</reference>
<organism evidence="3 4">
    <name type="scientific">Cordyceps confragosa</name>
    <name type="common">Lecanicillium lecanii</name>
    <dbReference type="NCBI Taxonomy" id="2714763"/>
    <lineage>
        <taxon>Eukaryota</taxon>
        <taxon>Fungi</taxon>
        <taxon>Dikarya</taxon>
        <taxon>Ascomycota</taxon>
        <taxon>Pezizomycotina</taxon>
        <taxon>Sordariomycetes</taxon>
        <taxon>Hypocreomycetidae</taxon>
        <taxon>Hypocreales</taxon>
        <taxon>Cordycipitaceae</taxon>
        <taxon>Akanthomyces</taxon>
    </lineage>
</organism>
<comment type="caution">
    <text evidence="3">The sequence shown here is derived from an EMBL/GenBank/DDBJ whole genome shotgun (WGS) entry which is preliminary data.</text>
</comment>
<evidence type="ECO:0000313" key="3">
    <source>
        <dbReference type="EMBL" id="OAQ97906.1"/>
    </source>
</evidence>
<dbReference type="AlphaFoldDB" id="A0A179I5E3"/>
<dbReference type="CDD" id="cd00067">
    <property type="entry name" value="GAL4"/>
    <property type="match status" value="1"/>
</dbReference>
<dbReference type="OrthoDB" id="4525710at2759"/>
<evidence type="ECO:0000256" key="1">
    <source>
        <dbReference type="ARBA" id="ARBA00023242"/>
    </source>
</evidence>
<feature type="compositionally biased region" description="Polar residues" evidence="2">
    <location>
        <begin position="70"/>
        <end position="82"/>
    </location>
</feature>
<sequence length="582" mass="66252">MPAIKYPCVQCKGDEEKPKCKRCQQKNLACSRPTKKTIFRHGATASFDKDQKWVSSSARQCKRREMQHGRFNQRTTGDTPPSNEDAESPPSPRKTADSGTAADAGSGHSSSYSTPVETPHSASDQLQATHSQGNDTPMTHRPSIPSISYLNSALSPPVGLPGIASLTAPSAQDHQDGTDLRQFPLQDVQEACLLRYFIDEISQWFDLCDEDRHFQLVVPLKARKHAHLLNAIFAVSSRHLSRLPQYKTPQGILYQGQLLTRLGNNDAVEYMLKCIPAFRHFHENEDDDFRESIIATAVILRQLEEIDDEDDDEADDYHMTGEDEYLHEKQINFMPIINAVLRDSASQAMFGHRSLIQAAYWFALRQEIYHSFTRRKPPQLDLPLEYWQGASNVNKTVMHTVQVAKWHWGRGTEDEFCKQPRTARCKTRLTGHTVRLMDQQSFLEHTVLATTRPLLEKPADKRQGEIFPTIWYTTHIELTSIQQSLMARSVLVSENPYLRHQASSRASWRKVENEVRLLMLDLCGIALCHPASAPALVNAAIGIQLYGDFFTDQYERLALRSVVEKYRDAHAWPVKRLLEMFT</sequence>
<dbReference type="PANTHER" id="PTHR37534">
    <property type="entry name" value="TRANSCRIPTIONAL ACTIVATOR PROTEIN UGA3"/>
    <property type="match status" value="1"/>
</dbReference>
<dbReference type="GO" id="GO:0005634">
    <property type="term" value="C:nucleus"/>
    <property type="evidence" value="ECO:0007669"/>
    <property type="project" value="TreeGrafter"/>
</dbReference>
<dbReference type="PANTHER" id="PTHR37534:SF2">
    <property type="entry name" value="N-ACETYLTRANSFERASE DOMAIN-CONTAINING PROTEIN"/>
    <property type="match status" value="1"/>
</dbReference>
<dbReference type="EMBL" id="LUKN01003168">
    <property type="protein sequence ID" value="OAQ97906.1"/>
    <property type="molecule type" value="Genomic_DNA"/>
</dbReference>
<feature type="compositionally biased region" description="Polar residues" evidence="2">
    <location>
        <begin position="120"/>
        <end position="137"/>
    </location>
</feature>
<dbReference type="GO" id="GO:0000976">
    <property type="term" value="F:transcription cis-regulatory region binding"/>
    <property type="evidence" value="ECO:0007669"/>
    <property type="project" value="TreeGrafter"/>
</dbReference>
<accession>A0A179I5E3</accession>
<name>A0A179I5E3_CORDF</name>
<evidence type="ECO:0008006" key="5">
    <source>
        <dbReference type="Google" id="ProtNLM"/>
    </source>
</evidence>
<keyword evidence="1" id="KW-0539">Nucleus</keyword>
<protein>
    <recommendedName>
        <fullName evidence="5">Zn(2)-C6 fungal-type domain-containing protein</fullName>
    </recommendedName>
</protein>
<feature type="region of interest" description="Disordered" evidence="2">
    <location>
        <begin position="49"/>
        <end position="150"/>
    </location>
</feature>
<dbReference type="Proteomes" id="UP000243081">
    <property type="component" value="Unassembled WGS sequence"/>
</dbReference>